<reference evidence="1 2" key="1">
    <citation type="journal article" date="2015" name="Microbiome">
        <title>Genomic resolution of linkages in carbon, nitrogen, and sulfur cycling among widespread estuary sediment bacteria.</title>
        <authorList>
            <person name="Baker B.J."/>
            <person name="Lazar C.S."/>
            <person name="Teske A.P."/>
            <person name="Dick G.J."/>
        </authorList>
    </citation>
    <scope>NUCLEOTIDE SEQUENCE [LARGE SCALE GENOMIC DNA]</scope>
    <source>
        <strain evidence="1">SM1_77</strain>
    </source>
</reference>
<evidence type="ECO:0008006" key="3">
    <source>
        <dbReference type="Google" id="ProtNLM"/>
    </source>
</evidence>
<protein>
    <recommendedName>
        <fullName evidence="3">FMN-binding glutamate synthase family protein</fullName>
    </recommendedName>
</protein>
<dbReference type="Proteomes" id="UP000050975">
    <property type="component" value="Unassembled WGS sequence"/>
</dbReference>
<evidence type="ECO:0000313" key="2">
    <source>
        <dbReference type="Proteomes" id="UP000050975"/>
    </source>
</evidence>
<sequence length="115" mass="12890">MVGKTIGKKIDEDEIPVFVERFGNKKEEIFVTASKLKKELGKDFDRVPTGALGVYTYVERMAQGLKQLMTGNRKFALKYITRDDIASLTKDAANISGIPYVMDVDKEEAEKILNG</sequence>
<comment type="caution">
    <text evidence="1">The sequence shown here is derived from an EMBL/GenBank/DDBJ whole genome shotgun (WGS) entry which is preliminary data.</text>
</comment>
<organism evidence="1 2">
    <name type="scientific">candidate division WOR_3 bacterium SM1_77</name>
    <dbReference type="NCBI Taxonomy" id="1703778"/>
    <lineage>
        <taxon>Bacteria</taxon>
        <taxon>Bacteria division WOR-3</taxon>
    </lineage>
</organism>
<dbReference type="EMBL" id="LJVE01000138">
    <property type="protein sequence ID" value="KPL12739.1"/>
    <property type="molecule type" value="Genomic_DNA"/>
</dbReference>
<name>A0A0S8JU45_UNCW3</name>
<evidence type="ECO:0000313" key="1">
    <source>
        <dbReference type="EMBL" id="KPL12739.1"/>
    </source>
</evidence>
<accession>A0A0S8JU45</accession>
<gene>
    <name evidence="1" type="ORF">AMJ74_06285</name>
</gene>
<dbReference type="AlphaFoldDB" id="A0A0S8JU45"/>
<proteinExistence type="predicted"/>